<dbReference type="PANTHER" id="PTHR36836">
    <property type="entry name" value="COLANIC ACID BIOSYNTHESIS PROTEIN WCAK"/>
    <property type="match status" value="1"/>
</dbReference>
<feature type="region of interest" description="Disordered" evidence="1">
    <location>
        <begin position="73"/>
        <end position="96"/>
    </location>
</feature>
<feature type="domain" description="Polysaccharide pyruvyl transferase" evidence="2">
    <location>
        <begin position="24"/>
        <end position="380"/>
    </location>
</feature>
<proteinExistence type="predicted"/>
<dbReference type="Proteomes" id="UP000069205">
    <property type="component" value="Chromosome"/>
</dbReference>
<dbReference type="Pfam" id="PF04230">
    <property type="entry name" value="PS_pyruv_trans"/>
    <property type="match status" value="1"/>
</dbReference>
<gene>
    <name evidence="3" type="ORF">NITMOv2_3405</name>
</gene>
<dbReference type="PATRIC" id="fig|42253.5.peg.3359"/>
<evidence type="ECO:0000256" key="1">
    <source>
        <dbReference type="SAM" id="MobiDB-lite"/>
    </source>
</evidence>
<keyword evidence="3" id="KW-0808">Transferase</keyword>
<keyword evidence="4" id="KW-1185">Reference proteome</keyword>
<evidence type="ECO:0000259" key="2">
    <source>
        <dbReference type="Pfam" id="PF04230"/>
    </source>
</evidence>
<evidence type="ECO:0000313" key="3">
    <source>
        <dbReference type="EMBL" id="ALA59797.1"/>
    </source>
</evidence>
<organism evidence="3 4">
    <name type="scientific">Nitrospira moscoviensis</name>
    <dbReference type="NCBI Taxonomy" id="42253"/>
    <lineage>
        <taxon>Bacteria</taxon>
        <taxon>Pseudomonadati</taxon>
        <taxon>Nitrospirota</taxon>
        <taxon>Nitrospiria</taxon>
        <taxon>Nitrospirales</taxon>
        <taxon>Nitrospiraceae</taxon>
        <taxon>Nitrospira</taxon>
    </lineage>
</organism>
<dbReference type="PANTHER" id="PTHR36836:SF1">
    <property type="entry name" value="COLANIC ACID BIOSYNTHESIS PROTEIN WCAK"/>
    <property type="match status" value="1"/>
</dbReference>
<sequence>MSQHQNTARRPVRIAVFGHVGQDNLGDEAAFQAVLEAVKRHKPDAEILGISVDPADTASRYGISTYPIWSETRRAAPSRAEQGRVRPETESPPPRHATAMASLKSVLRCIPGVGYLAKWMRKVVTLLPALAPEILFLFRTRRVLRRVDLLAVAGSQHLNDYVLGPWNFPYTMWKWAMLAKSAGTKVALVNVGAGPLRTRLGKWFIKQTVAWSDYQSYRDTSSIRCLEQLSLPIRTPAVPDLVFTLRLPPRRPQPTRPRQEKIVGINPIPFNSADYWVGASHGGYERYVQLLASFAEWLLARGLRVLFFPTQLTLDPRVIRDIRARINDHAYQPGAVAEASIKSVEDLCAAIESMDFVVASRFHGLVFSMLLEKPVLGISYADKGLDLMASMGQSRYVLDIMTLDLATMQQRFQEIELRQDQIRSVLRERAVQHRGLAEAQLKELFTLVG</sequence>
<evidence type="ECO:0000313" key="4">
    <source>
        <dbReference type="Proteomes" id="UP000069205"/>
    </source>
</evidence>
<dbReference type="AlphaFoldDB" id="A0A0K2GGQ2"/>
<dbReference type="GO" id="GO:0016740">
    <property type="term" value="F:transferase activity"/>
    <property type="evidence" value="ECO:0007669"/>
    <property type="project" value="UniProtKB-KW"/>
</dbReference>
<dbReference type="EMBL" id="CP011801">
    <property type="protein sequence ID" value="ALA59797.1"/>
    <property type="molecule type" value="Genomic_DNA"/>
</dbReference>
<reference evidence="3 4" key="1">
    <citation type="journal article" date="2015" name="Proc. Natl. Acad. Sci. U.S.A.">
        <title>Expanded metabolic versatility of ubiquitous nitrite-oxidizing bacteria from the genus Nitrospira.</title>
        <authorList>
            <person name="Koch H."/>
            <person name="Lucker S."/>
            <person name="Albertsen M."/>
            <person name="Kitzinger K."/>
            <person name="Herbold C."/>
            <person name="Spieck E."/>
            <person name="Nielsen P.H."/>
            <person name="Wagner M."/>
            <person name="Daims H."/>
        </authorList>
    </citation>
    <scope>NUCLEOTIDE SEQUENCE [LARGE SCALE GENOMIC DNA]</scope>
    <source>
        <strain evidence="3 4">NSP M-1</strain>
    </source>
</reference>
<dbReference type="KEGG" id="nmv:NITMOv2_3405"/>
<dbReference type="InterPro" id="IPR007345">
    <property type="entry name" value="Polysacch_pyruvyl_Trfase"/>
</dbReference>
<accession>A0A0K2GGQ2</accession>
<protein>
    <submittedName>
        <fullName evidence="3">Putative Polysaccharide pyruvyl transferase</fullName>
        <ecNumber evidence="3">2.-.-.-</ecNumber>
    </submittedName>
</protein>
<name>A0A0K2GGQ2_NITMO</name>
<dbReference type="STRING" id="42253.NITMOv2_3405"/>
<dbReference type="EC" id="2.-.-.-" evidence="3"/>
<dbReference type="RefSeq" id="WP_053380750.1">
    <property type="nucleotide sequence ID" value="NZ_CP011801.1"/>
</dbReference>